<sequence length="211" mass="22968">MEIIDLSHRIEPGMPVYPGTDAPVLERPFDLDKDGFAETKLSLMSHTGTHMDAPAHILDRGKTLDRMPISAFYGQGICIDATPEQMEIAAQDLTPYEDMIKTADFVLFRTGWSRLWGTAGYFEGYPVLSPEAAHRLSESGLKGVGFDTISADGPADTSFLIHGILLGKDMIIIENLANLDQLPRAGFSIACFPLHFVEADGSPVRAVAFVG</sequence>
<reference evidence="1" key="1">
    <citation type="submission" date="2010-05" db="EMBL/GenBank/DDBJ databases">
        <title>The draft genome of Desulfonatronospira thiodismutans ASO3-1.</title>
        <authorList>
            <consortium name="US DOE Joint Genome Institute (JGI-PGF)"/>
            <person name="Lucas S."/>
            <person name="Copeland A."/>
            <person name="Lapidus A."/>
            <person name="Cheng J.-F."/>
            <person name="Bruce D."/>
            <person name="Goodwin L."/>
            <person name="Pitluck S."/>
            <person name="Chertkov O."/>
            <person name="Brettin T."/>
            <person name="Detter J.C."/>
            <person name="Han C."/>
            <person name="Land M.L."/>
            <person name="Hauser L."/>
            <person name="Kyrpides N."/>
            <person name="Mikhailova N."/>
            <person name="Muyzer G."/>
            <person name="Woyke T."/>
        </authorList>
    </citation>
    <scope>NUCLEOTIDE SEQUENCE [LARGE SCALE GENOMIC DNA]</scope>
    <source>
        <strain evidence="1">ASO3-1</strain>
    </source>
</reference>
<name>D6SNU5_9BACT</name>
<evidence type="ECO:0000313" key="2">
    <source>
        <dbReference type="Proteomes" id="UP000005496"/>
    </source>
</evidence>
<dbReference type="PANTHER" id="PTHR31118">
    <property type="entry name" value="CYCLASE-LIKE PROTEIN 2"/>
    <property type="match status" value="1"/>
</dbReference>
<keyword evidence="2" id="KW-1185">Reference proteome</keyword>
<dbReference type="AlphaFoldDB" id="D6SNU5"/>
<dbReference type="Gene3D" id="3.50.30.50">
    <property type="entry name" value="Putative cyclase"/>
    <property type="match status" value="1"/>
</dbReference>
<dbReference type="GO" id="GO:0004061">
    <property type="term" value="F:arylformamidase activity"/>
    <property type="evidence" value="ECO:0007669"/>
    <property type="project" value="InterPro"/>
</dbReference>
<dbReference type="eggNOG" id="COG1878">
    <property type="taxonomic scope" value="Bacteria"/>
</dbReference>
<organism evidence="1 2">
    <name type="scientific">Desulfonatronospira thiodismutans ASO3-1</name>
    <dbReference type="NCBI Taxonomy" id="555779"/>
    <lineage>
        <taxon>Bacteria</taxon>
        <taxon>Pseudomonadati</taxon>
        <taxon>Thermodesulfobacteriota</taxon>
        <taxon>Desulfovibrionia</taxon>
        <taxon>Desulfovibrionales</taxon>
        <taxon>Desulfonatronovibrionaceae</taxon>
        <taxon>Desulfonatronospira</taxon>
    </lineage>
</organism>
<dbReference type="RefSeq" id="WP_008869743.1">
    <property type="nucleotide sequence ID" value="NZ_ACJN02000002.1"/>
</dbReference>
<dbReference type="InterPro" id="IPR007325">
    <property type="entry name" value="KFase/CYL"/>
</dbReference>
<evidence type="ECO:0000313" key="1">
    <source>
        <dbReference type="EMBL" id="EFI34421.1"/>
    </source>
</evidence>
<dbReference type="GO" id="GO:0019441">
    <property type="term" value="P:L-tryptophan catabolic process to kynurenine"/>
    <property type="evidence" value="ECO:0007669"/>
    <property type="project" value="InterPro"/>
</dbReference>
<gene>
    <name evidence="1" type="ORF">Dthio_PD1779</name>
</gene>
<protein>
    <submittedName>
        <fullName evidence="1">Cyclase family protein</fullName>
    </submittedName>
</protein>
<dbReference type="PANTHER" id="PTHR31118:SF12">
    <property type="entry name" value="CYCLASE-LIKE PROTEIN 2"/>
    <property type="match status" value="1"/>
</dbReference>
<dbReference type="Proteomes" id="UP000005496">
    <property type="component" value="Unassembled WGS sequence"/>
</dbReference>
<dbReference type="EMBL" id="ACJN02000002">
    <property type="protein sequence ID" value="EFI34421.1"/>
    <property type="molecule type" value="Genomic_DNA"/>
</dbReference>
<dbReference type="OrthoDB" id="7067800at2"/>
<accession>D6SNU5</accession>
<dbReference type="Pfam" id="PF04199">
    <property type="entry name" value="Cyclase"/>
    <property type="match status" value="1"/>
</dbReference>
<proteinExistence type="predicted"/>
<dbReference type="SUPFAM" id="SSF102198">
    <property type="entry name" value="Putative cyclase"/>
    <property type="match status" value="1"/>
</dbReference>
<dbReference type="InterPro" id="IPR037175">
    <property type="entry name" value="KFase_sf"/>
</dbReference>
<comment type="caution">
    <text evidence="1">The sequence shown here is derived from an EMBL/GenBank/DDBJ whole genome shotgun (WGS) entry which is preliminary data.</text>
</comment>